<dbReference type="Pfam" id="PF00106">
    <property type="entry name" value="adh_short"/>
    <property type="match status" value="1"/>
</dbReference>
<gene>
    <name evidence="3" type="ORF">KTC_53610</name>
</gene>
<sequence>MDGSLRKVALITGGSRGIGASTTLALAKAGYSVVIIYRNKAARAEAVVQEAQSYGVRACAVGCDITNAADRERLFATIREEFGVLHLLVLNASGGLERDLVAANPDYPMVINRDAQVALLEQALPLMPQGSTIVFVTSHWAHLYGRVPQIPAYEPVAASKYAGEQALLARQDELNASGIRLLIVTGDLIQDTITPKLLERSAPGLAMQRKQAAGDLPTAEEMGQMIAEAACNKTLPSGHVLVIGGSLEQMLAG</sequence>
<organism evidence="3">
    <name type="scientific">Thermosporothrix sp. COM3</name>
    <dbReference type="NCBI Taxonomy" id="2490863"/>
    <lineage>
        <taxon>Bacteria</taxon>
        <taxon>Bacillati</taxon>
        <taxon>Chloroflexota</taxon>
        <taxon>Ktedonobacteria</taxon>
        <taxon>Ktedonobacterales</taxon>
        <taxon>Thermosporotrichaceae</taxon>
        <taxon>Thermosporothrix</taxon>
    </lineage>
</organism>
<dbReference type="NCBIfam" id="NF005868">
    <property type="entry name" value="PRK07806.1"/>
    <property type="match status" value="1"/>
</dbReference>
<dbReference type="PANTHER" id="PTHR43008:SF4">
    <property type="entry name" value="CHAIN DEHYDROGENASE, PUTATIVE (AFU_ORTHOLOGUE AFUA_4G08710)-RELATED"/>
    <property type="match status" value="1"/>
</dbReference>
<proteinExistence type="inferred from homology"/>
<dbReference type="AlphaFoldDB" id="A0A455SSC6"/>
<dbReference type="Gene3D" id="3.40.50.720">
    <property type="entry name" value="NAD(P)-binding Rossmann-like Domain"/>
    <property type="match status" value="1"/>
</dbReference>
<accession>A0A455SSC6</accession>
<dbReference type="CDD" id="cd05233">
    <property type="entry name" value="SDR_c"/>
    <property type="match status" value="1"/>
</dbReference>
<dbReference type="InterPro" id="IPR002347">
    <property type="entry name" value="SDR_fam"/>
</dbReference>
<keyword evidence="2" id="KW-0560">Oxidoreductase</keyword>
<dbReference type="PANTHER" id="PTHR43008">
    <property type="entry name" value="BENZIL REDUCTASE"/>
    <property type="match status" value="1"/>
</dbReference>
<dbReference type="GO" id="GO:0050664">
    <property type="term" value="F:oxidoreductase activity, acting on NAD(P)H, oxygen as acceptor"/>
    <property type="evidence" value="ECO:0007669"/>
    <property type="project" value="TreeGrafter"/>
</dbReference>
<dbReference type="EMBL" id="AP019376">
    <property type="protein sequence ID" value="BBH90610.1"/>
    <property type="molecule type" value="Genomic_DNA"/>
</dbReference>
<reference evidence="3" key="1">
    <citation type="submission" date="2018-12" db="EMBL/GenBank/DDBJ databases">
        <title>Novel natural products biosynthetic potential of the class Ktedonobacteria.</title>
        <authorList>
            <person name="Zheng Y."/>
            <person name="Saitou A."/>
            <person name="Wang C.M."/>
            <person name="Toyoda A."/>
            <person name="Minakuchi Y."/>
            <person name="Sekiguchi Y."/>
            <person name="Ueda K."/>
            <person name="Takano H."/>
            <person name="Sakai Y."/>
            <person name="Yokota A."/>
            <person name="Yabe S."/>
        </authorList>
    </citation>
    <scope>NUCLEOTIDE SEQUENCE</scope>
    <source>
        <strain evidence="3">COM3</strain>
    </source>
</reference>
<dbReference type="InterPro" id="IPR036291">
    <property type="entry name" value="NAD(P)-bd_dom_sf"/>
</dbReference>
<dbReference type="PRINTS" id="PR00081">
    <property type="entry name" value="GDHRDH"/>
</dbReference>
<name>A0A455SSC6_9CHLR</name>
<evidence type="ECO:0000313" key="3">
    <source>
        <dbReference type="EMBL" id="BBH90610.1"/>
    </source>
</evidence>
<evidence type="ECO:0000256" key="1">
    <source>
        <dbReference type="ARBA" id="ARBA00006484"/>
    </source>
</evidence>
<dbReference type="SUPFAM" id="SSF51735">
    <property type="entry name" value="NAD(P)-binding Rossmann-fold domains"/>
    <property type="match status" value="1"/>
</dbReference>
<protein>
    <submittedName>
        <fullName evidence="3">Short chain dehydrogenase</fullName>
    </submittedName>
</protein>
<comment type="similarity">
    <text evidence="1">Belongs to the short-chain dehydrogenases/reductases (SDR) family.</text>
</comment>
<evidence type="ECO:0000256" key="2">
    <source>
        <dbReference type="ARBA" id="ARBA00023002"/>
    </source>
</evidence>